<keyword evidence="4 8" id="KW-0472">Membrane</keyword>
<dbReference type="InterPro" id="IPR004089">
    <property type="entry name" value="MCPsignal_dom"/>
</dbReference>
<evidence type="ECO:0000259" key="10">
    <source>
        <dbReference type="PROSITE" id="PS50885"/>
    </source>
</evidence>
<organism evidence="11 12">
    <name type="scientific">Halioxenophilus aromaticivorans</name>
    <dbReference type="NCBI Taxonomy" id="1306992"/>
    <lineage>
        <taxon>Bacteria</taxon>
        <taxon>Pseudomonadati</taxon>
        <taxon>Pseudomonadota</taxon>
        <taxon>Gammaproteobacteria</taxon>
        <taxon>Alteromonadales</taxon>
        <taxon>Alteromonadaceae</taxon>
        <taxon>Halioxenophilus</taxon>
    </lineage>
</organism>
<name>A0AAV3UAZ3_9ALTE</name>
<keyword evidence="12" id="KW-1185">Reference proteome</keyword>
<keyword evidence="5 7" id="KW-0807">Transducer</keyword>
<evidence type="ECO:0000256" key="8">
    <source>
        <dbReference type="SAM" id="Phobius"/>
    </source>
</evidence>
<dbReference type="Proteomes" id="UP001409585">
    <property type="component" value="Unassembled WGS sequence"/>
</dbReference>
<evidence type="ECO:0000256" key="7">
    <source>
        <dbReference type="PROSITE-ProRule" id="PRU00284"/>
    </source>
</evidence>
<evidence type="ECO:0000259" key="9">
    <source>
        <dbReference type="PROSITE" id="PS50111"/>
    </source>
</evidence>
<evidence type="ECO:0000256" key="5">
    <source>
        <dbReference type="ARBA" id="ARBA00023224"/>
    </source>
</evidence>
<dbReference type="CDD" id="cd06225">
    <property type="entry name" value="HAMP"/>
    <property type="match status" value="1"/>
</dbReference>
<dbReference type="CDD" id="cd11386">
    <property type="entry name" value="MCP_signal"/>
    <property type="match status" value="1"/>
</dbReference>
<evidence type="ECO:0008006" key="13">
    <source>
        <dbReference type="Google" id="ProtNLM"/>
    </source>
</evidence>
<dbReference type="SUPFAM" id="SSF58104">
    <property type="entry name" value="Methyl-accepting chemotaxis protein (MCP) signaling domain"/>
    <property type="match status" value="1"/>
</dbReference>
<dbReference type="AlphaFoldDB" id="A0AAV3UAZ3"/>
<feature type="domain" description="HAMP" evidence="10">
    <location>
        <begin position="208"/>
        <end position="262"/>
    </location>
</feature>
<dbReference type="PANTHER" id="PTHR32089:SF119">
    <property type="entry name" value="METHYL-ACCEPTING CHEMOTAXIS PROTEIN CTPL"/>
    <property type="match status" value="1"/>
</dbReference>
<evidence type="ECO:0000256" key="6">
    <source>
        <dbReference type="ARBA" id="ARBA00029447"/>
    </source>
</evidence>
<feature type="transmembrane region" description="Helical" evidence="8">
    <location>
        <begin position="12"/>
        <end position="32"/>
    </location>
</feature>
<dbReference type="SMART" id="SM00304">
    <property type="entry name" value="HAMP"/>
    <property type="match status" value="1"/>
</dbReference>
<dbReference type="Gene3D" id="1.10.287.950">
    <property type="entry name" value="Methyl-accepting chemotaxis protein"/>
    <property type="match status" value="1"/>
</dbReference>
<proteinExistence type="inferred from homology"/>
<dbReference type="PROSITE" id="PS50885">
    <property type="entry name" value="HAMP"/>
    <property type="match status" value="1"/>
</dbReference>
<dbReference type="PROSITE" id="PS50111">
    <property type="entry name" value="CHEMOTAXIS_TRANSDUC_2"/>
    <property type="match status" value="1"/>
</dbReference>
<accession>A0AAV3UAZ3</accession>
<dbReference type="GO" id="GO:0006935">
    <property type="term" value="P:chemotaxis"/>
    <property type="evidence" value="ECO:0007669"/>
    <property type="project" value="UniProtKB-ARBA"/>
</dbReference>
<keyword evidence="2 8" id="KW-0812">Transmembrane</keyword>
<comment type="caution">
    <text evidence="11">The sequence shown here is derived from an EMBL/GenBank/DDBJ whole genome shotgun (WGS) entry which is preliminary data.</text>
</comment>
<dbReference type="Pfam" id="PF00672">
    <property type="entry name" value="HAMP"/>
    <property type="match status" value="1"/>
</dbReference>
<evidence type="ECO:0000313" key="11">
    <source>
        <dbReference type="EMBL" id="GAA4962031.1"/>
    </source>
</evidence>
<dbReference type="FunFam" id="1.10.287.950:FF:000001">
    <property type="entry name" value="Methyl-accepting chemotaxis sensory transducer"/>
    <property type="match status" value="1"/>
</dbReference>
<feature type="transmembrane region" description="Helical" evidence="8">
    <location>
        <begin position="185"/>
        <end position="210"/>
    </location>
</feature>
<dbReference type="Pfam" id="PF00015">
    <property type="entry name" value="MCPsignal"/>
    <property type="match status" value="1"/>
</dbReference>
<evidence type="ECO:0000256" key="2">
    <source>
        <dbReference type="ARBA" id="ARBA00022692"/>
    </source>
</evidence>
<dbReference type="PANTHER" id="PTHR32089">
    <property type="entry name" value="METHYL-ACCEPTING CHEMOTAXIS PROTEIN MCPB"/>
    <property type="match status" value="1"/>
</dbReference>
<comment type="similarity">
    <text evidence="6">Belongs to the methyl-accepting chemotaxis (MCP) protein family.</text>
</comment>
<reference evidence="12" key="1">
    <citation type="journal article" date="2019" name="Int. J. Syst. Evol. Microbiol.">
        <title>The Global Catalogue of Microorganisms (GCM) 10K type strain sequencing project: providing services to taxonomists for standard genome sequencing and annotation.</title>
        <authorList>
            <consortium name="The Broad Institute Genomics Platform"/>
            <consortium name="The Broad Institute Genome Sequencing Center for Infectious Disease"/>
            <person name="Wu L."/>
            <person name="Ma J."/>
        </authorList>
    </citation>
    <scope>NUCLEOTIDE SEQUENCE [LARGE SCALE GENOMIC DNA]</scope>
    <source>
        <strain evidence="12">JCM 19134</strain>
    </source>
</reference>
<evidence type="ECO:0000313" key="12">
    <source>
        <dbReference type="Proteomes" id="UP001409585"/>
    </source>
</evidence>
<protein>
    <recommendedName>
        <fullName evidence="13">Methyl-accepting chemotaxis protein</fullName>
    </recommendedName>
</protein>
<dbReference type="SMART" id="SM00283">
    <property type="entry name" value="MA"/>
    <property type="match status" value="1"/>
</dbReference>
<dbReference type="RefSeq" id="WP_345428310.1">
    <property type="nucleotide sequence ID" value="NZ_AP031496.1"/>
</dbReference>
<dbReference type="GO" id="GO:0016020">
    <property type="term" value="C:membrane"/>
    <property type="evidence" value="ECO:0007669"/>
    <property type="project" value="UniProtKB-SubCell"/>
</dbReference>
<evidence type="ECO:0000256" key="4">
    <source>
        <dbReference type="ARBA" id="ARBA00023136"/>
    </source>
</evidence>
<sequence>MNWLSSLGIKYKILMISLVGTIGFMVYLAVIVNSGIKNNARLEQIQTVLFPFLEHAKNNIVLLDRSNELMASAASTGEADMLTLANGVIGELKSNLSEQSALKPQAASQLEGVKRNLDEFFRKSSDLTRSMIDGTVDYTQLSGLAEEKTRLNERSAEQLRAIKVSALESFNETIQRVSDDQQSNLTLGIIIGLITVSALMFFGISIALMVTKSVQRVSRSLQDIAEGEGDLTRRIRQTSNDEIGELVRWFNVFVEKLHSTIGEVVRVIPPLSEVAQDLNAVSSETAQASQHQSQNANVVSAAMDDMLGSVNNVAGNAGSAAQAANDADKEAKEGLTIVQNTVLSINDLAAEVERAAEVIVQLESDTESVGGILDVIKGIAEQTNLLALNAAIEAARAGEQGRGFAVVADEVRTLASRTQESTHEIQKVIEQLQNAAQSAVTVMSQGKEQAQKSVDQAGATGASLQAITAKVTSITDMNQQIAKATEAQQRFANDIQQNVLGMRDASRSAEQNTERVNSLSFNLQNLADQLQKVALQFRV</sequence>
<comment type="subcellular location">
    <subcellularLocation>
        <location evidence="1">Membrane</location>
        <topology evidence="1">Multi-pass membrane protein</topology>
    </subcellularLocation>
</comment>
<keyword evidence="3 8" id="KW-1133">Transmembrane helix</keyword>
<feature type="domain" description="Methyl-accepting transducer" evidence="9">
    <location>
        <begin position="267"/>
        <end position="503"/>
    </location>
</feature>
<dbReference type="GO" id="GO:0007165">
    <property type="term" value="P:signal transduction"/>
    <property type="evidence" value="ECO:0007669"/>
    <property type="project" value="UniProtKB-KW"/>
</dbReference>
<evidence type="ECO:0000256" key="3">
    <source>
        <dbReference type="ARBA" id="ARBA00022989"/>
    </source>
</evidence>
<dbReference type="InterPro" id="IPR003660">
    <property type="entry name" value="HAMP_dom"/>
</dbReference>
<dbReference type="EMBL" id="BAABLX010000080">
    <property type="protein sequence ID" value="GAA4962031.1"/>
    <property type="molecule type" value="Genomic_DNA"/>
</dbReference>
<gene>
    <name evidence="11" type="ORF">GCM10025791_49590</name>
</gene>
<evidence type="ECO:0000256" key="1">
    <source>
        <dbReference type="ARBA" id="ARBA00004141"/>
    </source>
</evidence>